<evidence type="ECO:0000256" key="11">
    <source>
        <dbReference type="ARBA" id="ARBA00046898"/>
    </source>
</evidence>
<reference evidence="14" key="1">
    <citation type="submission" date="2020-03" db="EMBL/GenBank/DDBJ databases">
        <title>Studies in the Genomics of Life Span.</title>
        <authorList>
            <person name="Glass D."/>
        </authorList>
    </citation>
    <scope>NUCLEOTIDE SEQUENCE</scope>
    <source>
        <strain evidence="14">LTLLF</strain>
        <tissue evidence="14">Muscle</tissue>
    </source>
</reference>
<comment type="function">
    <text evidence="1 12">Subunit of the oligosaccharyl transferase (OST) complex that catalyzes the initial transfer of a defined glycan (Glc(3)Man(9)GlcNAc(2) in eukaryotes) from the lipid carrier dolichol-pyrophosphate to an asparagine residue within an Asn-X-Ser/Thr consensus motif in nascent polypeptide chains, the first step in protein N-glycosylation. N-glycosylation occurs cotranslationally and the complex associates with the Sec61 complex at the channel-forming translocon complex that mediates protein translocation across the endoplasmic reticulum (ER). All subunits are required for a maximal enzyme activity.</text>
</comment>
<evidence type="ECO:0000256" key="3">
    <source>
        <dbReference type="ARBA" id="ARBA00004922"/>
    </source>
</evidence>
<keyword evidence="9 12" id="KW-1133">Transmembrane helix</keyword>
<comment type="caution">
    <text evidence="14">The sequence shown here is derived from an EMBL/GenBank/DDBJ whole genome shotgun (WGS) entry which is preliminary data.</text>
</comment>
<comment type="pathway">
    <text evidence="3 12">Protein modification; protein glycosylation.</text>
</comment>
<feature type="signal peptide" evidence="12">
    <location>
        <begin position="1"/>
        <end position="23"/>
    </location>
</feature>
<dbReference type="PANTHER" id="PTHR21049:SF0">
    <property type="entry name" value="DOLICHYL-DIPHOSPHOOLIGOSACCHARIDE--PROTEIN GLYCOSYLTRANSFERASE SUBUNIT 1"/>
    <property type="match status" value="1"/>
</dbReference>
<evidence type="ECO:0000256" key="4">
    <source>
        <dbReference type="ARBA" id="ARBA00008905"/>
    </source>
</evidence>
<evidence type="ECO:0000313" key="15">
    <source>
        <dbReference type="Proteomes" id="UP000710432"/>
    </source>
</evidence>
<evidence type="ECO:0000313" key="14">
    <source>
        <dbReference type="EMBL" id="KAH0508358.1"/>
    </source>
</evidence>
<dbReference type="EMBL" id="JAATJU010023251">
    <property type="protein sequence ID" value="KAH0508358.1"/>
    <property type="molecule type" value="Genomic_DNA"/>
</dbReference>
<comment type="similarity">
    <text evidence="4 12">Belongs to the OST1 family.</text>
</comment>
<dbReference type="UniPathway" id="UPA00378"/>
<dbReference type="GO" id="GO:0018279">
    <property type="term" value="P:protein N-linked glycosylation via asparagine"/>
    <property type="evidence" value="ECO:0007669"/>
    <property type="project" value="TreeGrafter"/>
</dbReference>
<dbReference type="AlphaFoldDB" id="A0A8J6KRQ3"/>
<keyword evidence="6 12" id="KW-0812">Transmembrane</keyword>
<feature type="region of interest" description="Disordered" evidence="13">
    <location>
        <begin position="134"/>
        <end position="176"/>
    </location>
</feature>
<accession>A0A8J6KRQ3</accession>
<comment type="subunit">
    <text evidence="11">Component of the oligosaccharyltransferase (OST) complex. OST exists in two different complex forms which contain common core subunits RPN1, RPN2, OST48, OST4, DAD1 and TMEM258, either STT3A or STT3B as catalytic subunits, and form-specific accessory subunits. STT3A complex assembly occurs through the formation of 3 subcomplexes. Subcomplex 1 contains RPN1 and TMEM258, subcomplex 2 contains the STT3A-specific subunits STT3A, DC2/OSTC, and KCP2 as well as the core subunit OST4, and subcomplex 3 contains RPN2, DAD1, and OST48. The STT3A complex can form stable complexes with the Sec61 complex or with both the Sec61 and TRAP complexes. Interacts with TMEM35A/NACHO.</text>
</comment>
<keyword evidence="7 12" id="KW-0732">Signal</keyword>
<evidence type="ECO:0000256" key="12">
    <source>
        <dbReference type="RuleBase" id="RU361143"/>
    </source>
</evidence>
<dbReference type="Pfam" id="PF04597">
    <property type="entry name" value="Ribophorin_I"/>
    <property type="match status" value="2"/>
</dbReference>
<dbReference type="InterPro" id="IPR007676">
    <property type="entry name" value="Ribophorin_I"/>
</dbReference>
<organism evidence="14 15">
    <name type="scientific">Microtus ochrogaster</name>
    <name type="common">Prairie vole</name>
    <dbReference type="NCBI Taxonomy" id="79684"/>
    <lineage>
        <taxon>Eukaryota</taxon>
        <taxon>Metazoa</taxon>
        <taxon>Chordata</taxon>
        <taxon>Craniata</taxon>
        <taxon>Vertebrata</taxon>
        <taxon>Euteleostomi</taxon>
        <taxon>Mammalia</taxon>
        <taxon>Eutheria</taxon>
        <taxon>Euarchontoglires</taxon>
        <taxon>Glires</taxon>
        <taxon>Rodentia</taxon>
        <taxon>Myomorpha</taxon>
        <taxon>Muroidea</taxon>
        <taxon>Cricetidae</taxon>
        <taxon>Arvicolinae</taxon>
        <taxon>Microtus</taxon>
    </lineage>
</organism>
<dbReference type="Proteomes" id="UP000710432">
    <property type="component" value="Unassembled WGS sequence"/>
</dbReference>
<evidence type="ECO:0000256" key="5">
    <source>
        <dbReference type="ARBA" id="ARBA00017611"/>
    </source>
</evidence>
<evidence type="ECO:0000256" key="13">
    <source>
        <dbReference type="SAM" id="MobiDB-lite"/>
    </source>
</evidence>
<feature type="transmembrane region" description="Helical" evidence="12">
    <location>
        <begin position="482"/>
        <end position="501"/>
    </location>
</feature>
<keyword evidence="8 12" id="KW-0256">Endoplasmic reticulum</keyword>
<gene>
    <name evidence="14" type="ORF">LTLLF_165975</name>
</gene>
<dbReference type="PANTHER" id="PTHR21049">
    <property type="entry name" value="RIBOPHORIN I"/>
    <property type="match status" value="1"/>
</dbReference>
<evidence type="ECO:0000256" key="8">
    <source>
        <dbReference type="ARBA" id="ARBA00022824"/>
    </source>
</evidence>
<evidence type="ECO:0000256" key="9">
    <source>
        <dbReference type="ARBA" id="ARBA00022989"/>
    </source>
</evidence>
<feature type="chain" id="PRO_5035340731" description="Dolichyl-diphosphooligosaccharide--protein glycosyltransferase subunit 1" evidence="12">
    <location>
        <begin position="24"/>
        <end position="649"/>
    </location>
</feature>
<evidence type="ECO:0000256" key="2">
    <source>
        <dbReference type="ARBA" id="ARBA00004115"/>
    </source>
</evidence>
<proteinExistence type="inferred from homology"/>
<protein>
    <recommendedName>
        <fullName evidence="5 12">Dolichyl-diphosphooligosaccharide--protein glycosyltransferase subunit 1</fullName>
    </recommendedName>
</protein>
<sequence length="649" mass="72687">MEAPVGLVLLLWLGALAPAPGSASSEAPPLVNEDVKRTVDLSSHLAKVTAEVVLAHPGGGSTSRASSFVLALEPELESRLAHLGVQVSGEWAGLPHTGFLRRRGSLRRPGRAAGKVEGCLEGWCGGDSREVGVHRPSHPRVHSDTSAQASERRAPPTWQLRSPRRPLGPPATTFHTTPQHRNVLAVASGRFFTVKLPVALDPGSKISVVVETVYTHVLHPYPTQITQSEKQFVVFEGNHYFYSPYPTKTQTMRDTFKVHYENNSPFLTITSMTRVIEVSHWGNIAVEENVDLKHTGAVLKGPFSRYDYQRQPDSGISSIRSFKTILPAAAQDVYYRDEIGNVSTSHLLILDDSVEMEIRPRFPLFGGWKTHYIVGYNLPSYEYLYNLGDQYALKMRFVDHVFDEQVIDSLTVKIILPEGAKNIQVDSPYDISRSADELHYTYLDTFGRPVIVAYKKNLVEQHIQDIVVHYTFNKVLMLQEPLLVVAAFYILFFTVIVYVRLDFSITKDPAAEARMKVACITEQVLTLVNKRLGLYRHFDETINKYKQSRDVSTLNSGKKSLETEHKAVTSEIAVLQSRLKTEGSDLCDRVSEMQKLDAQVKELVLKSAVEAERLVAGKLKKDTYLENEKLSSGKRQELVTKIDHILDAL</sequence>
<evidence type="ECO:0000256" key="10">
    <source>
        <dbReference type="ARBA" id="ARBA00023136"/>
    </source>
</evidence>
<evidence type="ECO:0000256" key="7">
    <source>
        <dbReference type="ARBA" id="ARBA00022729"/>
    </source>
</evidence>
<dbReference type="GO" id="GO:0008250">
    <property type="term" value="C:oligosaccharyltransferase complex"/>
    <property type="evidence" value="ECO:0007669"/>
    <property type="project" value="UniProtKB-UniRule"/>
</dbReference>
<evidence type="ECO:0000256" key="6">
    <source>
        <dbReference type="ARBA" id="ARBA00022692"/>
    </source>
</evidence>
<evidence type="ECO:0000256" key="1">
    <source>
        <dbReference type="ARBA" id="ARBA00002791"/>
    </source>
</evidence>
<name>A0A8J6KRQ3_MICOH</name>
<keyword evidence="10 12" id="KW-0472">Membrane</keyword>
<comment type="subcellular location">
    <subcellularLocation>
        <location evidence="2 12">Endoplasmic reticulum membrane</location>
        <topology evidence="2 12">Single-pass type I membrane protein</topology>
    </subcellularLocation>
</comment>